<name>Q69Y25_ORYSJ</name>
<sequence length="109" mass="12130">MKPPHVPFVKGWARREPAHGEDYPSLDHSGAIIEPTQPGQSDRSVVAGQTVHGSVRSPSARSDRLQLWRFCIATKNQISATDQWSQSNRPYHAGQWSQSDRPYHAGQTG</sequence>
<organism evidence="3 4">
    <name type="scientific">Oryza sativa subsp. japonica</name>
    <name type="common">Rice</name>
    <dbReference type="NCBI Taxonomy" id="39947"/>
    <lineage>
        <taxon>Eukaryota</taxon>
        <taxon>Viridiplantae</taxon>
        <taxon>Streptophyta</taxon>
        <taxon>Embryophyta</taxon>
        <taxon>Tracheophyta</taxon>
        <taxon>Spermatophyta</taxon>
        <taxon>Magnoliopsida</taxon>
        <taxon>Liliopsida</taxon>
        <taxon>Poales</taxon>
        <taxon>Poaceae</taxon>
        <taxon>BOP clade</taxon>
        <taxon>Oryzoideae</taxon>
        <taxon>Oryzeae</taxon>
        <taxon>Oryzinae</taxon>
        <taxon>Oryza</taxon>
        <taxon>Oryza sativa</taxon>
    </lineage>
</organism>
<feature type="compositionally biased region" description="Basic and acidic residues" evidence="1">
    <location>
        <begin position="13"/>
        <end position="22"/>
    </location>
</feature>
<dbReference type="EMBL" id="AP003525">
    <property type="protein sequence ID" value="BAD35302.1"/>
    <property type="molecule type" value="Genomic_DNA"/>
</dbReference>
<proteinExistence type="predicted"/>
<feature type="compositionally biased region" description="Polar residues" evidence="1">
    <location>
        <begin position="79"/>
        <end position="100"/>
    </location>
</feature>
<dbReference type="EMBL" id="AP003458">
    <property type="protein sequence ID" value="BAD35199.1"/>
    <property type="molecule type" value="Genomic_DNA"/>
</dbReference>
<evidence type="ECO:0000313" key="4">
    <source>
        <dbReference type="Proteomes" id="UP000000763"/>
    </source>
</evidence>
<protein>
    <submittedName>
        <fullName evidence="3">Uncharacterized protein</fullName>
    </submittedName>
</protein>
<reference evidence="4" key="4">
    <citation type="journal article" date="2008" name="Nucleic Acids Res.">
        <title>The rice annotation project database (RAP-DB): 2008 update.</title>
        <authorList>
            <consortium name="The rice annotation project (RAP)"/>
        </authorList>
    </citation>
    <scope>GENOME REANNOTATION</scope>
    <source>
        <strain evidence="4">cv. Nipponbare</strain>
    </source>
</reference>
<accession>Q69Y25</accession>
<reference evidence="2" key="1">
    <citation type="submission" date="2001-03" db="EMBL/GenBank/DDBJ databases">
        <title>Oryza sativa nipponbare(GA3) genomic DNA, chromosome 6, PAC clone:P0701E03.</title>
        <authorList>
            <person name="Sasaki T."/>
            <person name="Matsumoto T."/>
            <person name="Yamamoto K."/>
        </authorList>
    </citation>
    <scope>NUCLEOTIDE SEQUENCE</scope>
</reference>
<reference evidence="3" key="2">
    <citation type="submission" date="2001-04" db="EMBL/GenBank/DDBJ databases">
        <title>Oryza sativa nipponbare(GA3) genomic DNA, chromosome 6, PAC clone:P0537F07.</title>
        <authorList>
            <person name="Sasaki T."/>
            <person name="Matsumoto T."/>
            <person name="Yamamoto K."/>
        </authorList>
    </citation>
    <scope>NUCLEOTIDE SEQUENCE</scope>
</reference>
<dbReference type="Proteomes" id="UP000000763">
    <property type="component" value="Chromosome 6"/>
</dbReference>
<evidence type="ECO:0000313" key="2">
    <source>
        <dbReference type="EMBL" id="BAD35199.1"/>
    </source>
</evidence>
<evidence type="ECO:0000256" key="1">
    <source>
        <dbReference type="SAM" id="MobiDB-lite"/>
    </source>
</evidence>
<gene>
    <name evidence="3" type="ORF">P0537F07.5</name>
    <name evidence="2" type="ORF">P0701E03.44</name>
</gene>
<reference evidence="4" key="3">
    <citation type="journal article" date="2005" name="Nature">
        <title>The map-based sequence of the rice genome.</title>
        <authorList>
            <consortium name="International rice genome sequencing project (IRGSP)"/>
            <person name="Matsumoto T."/>
            <person name="Wu J."/>
            <person name="Kanamori H."/>
            <person name="Katayose Y."/>
            <person name="Fujisawa M."/>
            <person name="Namiki N."/>
            <person name="Mizuno H."/>
            <person name="Yamamoto K."/>
            <person name="Antonio B.A."/>
            <person name="Baba T."/>
            <person name="Sakata K."/>
            <person name="Nagamura Y."/>
            <person name="Aoki H."/>
            <person name="Arikawa K."/>
            <person name="Arita K."/>
            <person name="Bito T."/>
            <person name="Chiden Y."/>
            <person name="Fujitsuka N."/>
            <person name="Fukunaka R."/>
            <person name="Hamada M."/>
            <person name="Harada C."/>
            <person name="Hayashi A."/>
            <person name="Hijishita S."/>
            <person name="Honda M."/>
            <person name="Hosokawa S."/>
            <person name="Ichikawa Y."/>
            <person name="Idonuma A."/>
            <person name="Iijima M."/>
            <person name="Ikeda M."/>
            <person name="Ikeno M."/>
            <person name="Ito K."/>
            <person name="Ito S."/>
            <person name="Ito T."/>
            <person name="Ito Y."/>
            <person name="Ito Y."/>
            <person name="Iwabuchi A."/>
            <person name="Kamiya K."/>
            <person name="Karasawa W."/>
            <person name="Kurita K."/>
            <person name="Katagiri S."/>
            <person name="Kikuta A."/>
            <person name="Kobayashi H."/>
            <person name="Kobayashi N."/>
            <person name="Machita K."/>
            <person name="Maehara T."/>
            <person name="Masukawa M."/>
            <person name="Mizubayashi T."/>
            <person name="Mukai Y."/>
            <person name="Nagasaki H."/>
            <person name="Nagata Y."/>
            <person name="Naito S."/>
            <person name="Nakashima M."/>
            <person name="Nakama Y."/>
            <person name="Nakamichi Y."/>
            <person name="Nakamura M."/>
            <person name="Meguro A."/>
            <person name="Negishi M."/>
            <person name="Ohta I."/>
            <person name="Ohta T."/>
            <person name="Okamoto M."/>
            <person name="Ono N."/>
            <person name="Saji S."/>
            <person name="Sakaguchi M."/>
            <person name="Sakai K."/>
            <person name="Shibata M."/>
            <person name="Shimokawa T."/>
            <person name="Song J."/>
            <person name="Takazaki Y."/>
            <person name="Terasawa K."/>
            <person name="Tsugane M."/>
            <person name="Tsuji K."/>
            <person name="Ueda S."/>
            <person name="Waki K."/>
            <person name="Yamagata H."/>
            <person name="Yamamoto M."/>
            <person name="Yamamoto S."/>
            <person name="Yamane H."/>
            <person name="Yoshiki S."/>
            <person name="Yoshihara R."/>
            <person name="Yukawa K."/>
            <person name="Zhong H."/>
            <person name="Yano M."/>
            <person name="Yuan Q."/>
            <person name="Ouyang S."/>
            <person name="Liu J."/>
            <person name="Jones K.M."/>
            <person name="Gansberger K."/>
            <person name="Moffat K."/>
            <person name="Hill J."/>
            <person name="Bera J."/>
            <person name="Fadrosh D."/>
            <person name="Jin S."/>
            <person name="Johri S."/>
            <person name="Kim M."/>
            <person name="Overton L."/>
            <person name="Reardon M."/>
            <person name="Tsitrin T."/>
            <person name="Vuong H."/>
            <person name="Weaver B."/>
            <person name="Ciecko A."/>
            <person name="Tallon L."/>
            <person name="Jackson J."/>
            <person name="Pai G."/>
            <person name="Aken S.V."/>
            <person name="Utterback T."/>
            <person name="Reidmuller S."/>
            <person name="Feldblyum T."/>
            <person name="Hsiao J."/>
            <person name="Zismann V."/>
            <person name="Iobst S."/>
            <person name="de Vazeille A.R."/>
            <person name="Buell C.R."/>
            <person name="Ying K."/>
            <person name="Li Y."/>
            <person name="Lu T."/>
            <person name="Huang Y."/>
            <person name="Zhao Q."/>
            <person name="Feng Q."/>
            <person name="Zhang L."/>
            <person name="Zhu J."/>
            <person name="Weng Q."/>
            <person name="Mu J."/>
            <person name="Lu Y."/>
            <person name="Fan D."/>
            <person name="Liu Y."/>
            <person name="Guan J."/>
            <person name="Zhang Y."/>
            <person name="Yu S."/>
            <person name="Liu X."/>
            <person name="Zhang Y."/>
            <person name="Hong G."/>
            <person name="Han B."/>
            <person name="Choisne N."/>
            <person name="Demange N."/>
            <person name="Orjeda G."/>
            <person name="Samain S."/>
            <person name="Cattolico L."/>
            <person name="Pelletier E."/>
            <person name="Couloux A."/>
            <person name="Segurens B."/>
            <person name="Wincker P."/>
            <person name="D'Hont A."/>
            <person name="Scarpelli C."/>
            <person name="Weissenbach J."/>
            <person name="Salanoubat M."/>
            <person name="Quetier F."/>
            <person name="Yu Y."/>
            <person name="Kim H.R."/>
            <person name="Rambo T."/>
            <person name="Currie J."/>
            <person name="Collura K."/>
            <person name="Luo M."/>
            <person name="Yang T."/>
            <person name="Ammiraju J.S.S."/>
            <person name="Engler F."/>
            <person name="Soderlund C."/>
            <person name="Wing R.A."/>
            <person name="Palmer L.E."/>
            <person name="de la Bastide M."/>
            <person name="Spiegel L."/>
            <person name="Nascimento L."/>
            <person name="Zutavern T."/>
            <person name="O'Shaughnessy A."/>
            <person name="Dike S."/>
            <person name="Dedhia N."/>
            <person name="Preston R."/>
            <person name="Balija V."/>
            <person name="McCombie W.R."/>
            <person name="Chow T."/>
            <person name="Chen H."/>
            <person name="Chung M."/>
            <person name="Chen C."/>
            <person name="Shaw J."/>
            <person name="Wu H."/>
            <person name="Hsiao K."/>
            <person name="Chao Y."/>
            <person name="Chu M."/>
            <person name="Cheng C."/>
            <person name="Hour A."/>
            <person name="Lee P."/>
            <person name="Lin S."/>
            <person name="Lin Y."/>
            <person name="Liou J."/>
            <person name="Liu S."/>
            <person name="Hsing Y."/>
            <person name="Raghuvanshi S."/>
            <person name="Mohanty A."/>
            <person name="Bharti A.K."/>
            <person name="Gaur A."/>
            <person name="Gupta V."/>
            <person name="Kumar D."/>
            <person name="Ravi V."/>
            <person name="Vij S."/>
            <person name="Kapur A."/>
            <person name="Khurana P."/>
            <person name="Khurana P."/>
            <person name="Khurana J.P."/>
            <person name="Tyagi A.K."/>
            <person name="Gaikwad K."/>
            <person name="Singh A."/>
            <person name="Dalal V."/>
            <person name="Srivastava S."/>
            <person name="Dixit A."/>
            <person name="Pal A.K."/>
            <person name="Ghazi I.A."/>
            <person name="Yadav M."/>
            <person name="Pandit A."/>
            <person name="Bhargava A."/>
            <person name="Sureshbabu K."/>
            <person name="Batra K."/>
            <person name="Sharma T.R."/>
            <person name="Mohapatra T."/>
            <person name="Singh N.K."/>
            <person name="Messing J."/>
            <person name="Nelson A.B."/>
            <person name="Fuks G."/>
            <person name="Kavchok S."/>
            <person name="Keizer G."/>
            <person name="Linton E."/>
            <person name="Llaca V."/>
            <person name="Song R."/>
            <person name="Tanyolac B."/>
            <person name="Young S."/>
            <person name="Ho-Il K."/>
            <person name="Hahn J.H."/>
            <person name="Sangsakoo G."/>
            <person name="Vanavichit A."/>
            <person name="de Mattos Luiz.A.T."/>
            <person name="Zimmer P.D."/>
            <person name="Malone G."/>
            <person name="Dellagostin O."/>
            <person name="de Oliveira A.C."/>
            <person name="Bevan M."/>
            <person name="Bancroft I."/>
            <person name="Minx P."/>
            <person name="Cordum H."/>
            <person name="Wilson R."/>
            <person name="Cheng Z."/>
            <person name="Jin W."/>
            <person name="Jiang J."/>
            <person name="Leong S.A."/>
            <person name="Iwama H."/>
            <person name="Gojobori T."/>
            <person name="Itoh T."/>
            <person name="Niimura Y."/>
            <person name="Fujii Y."/>
            <person name="Habara T."/>
            <person name="Sakai H."/>
            <person name="Sato Y."/>
            <person name="Wilson G."/>
            <person name="Kumar K."/>
            <person name="McCouch S."/>
            <person name="Juretic N."/>
            <person name="Hoen D."/>
            <person name="Wright S."/>
            <person name="Bruskiewich R."/>
            <person name="Bureau T."/>
            <person name="Miyao A."/>
            <person name="Hirochika H."/>
            <person name="Nishikawa T."/>
            <person name="Kadowaki K."/>
            <person name="Sugiura M."/>
            <person name="Burr B."/>
            <person name="Sasaki T."/>
        </authorList>
    </citation>
    <scope>NUCLEOTIDE SEQUENCE [LARGE SCALE GENOMIC DNA]</scope>
    <source>
        <strain evidence="4">cv. Nipponbare</strain>
    </source>
</reference>
<evidence type="ECO:0000313" key="3">
    <source>
        <dbReference type="EMBL" id="BAD35302.1"/>
    </source>
</evidence>
<feature type="region of interest" description="Disordered" evidence="1">
    <location>
        <begin position="79"/>
        <end position="109"/>
    </location>
</feature>
<dbReference type="AlphaFoldDB" id="Q69Y25"/>
<feature type="region of interest" description="Disordered" evidence="1">
    <location>
        <begin position="1"/>
        <end position="29"/>
    </location>
</feature>